<evidence type="ECO:0008006" key="3">
    <source>
        <dbReference type="Google" id="ProtNLM"/>
    </source>
</evidence>
<organism evidence="1 2">
    <name type="scientific">Pyrococcus kukulkanii</name>
    <dbReference type="NCBI Taxonomy" id="1609559"/>
    <lineage>
        <taxon>Archaea</taxon>
        <taxon>Methanobacteriati</taxon>
        <taxon>Methanobacteriota</taxon>
        <taxon>Thermococci</taxon>
        <taxon>Thermococcales</taxon>
        <taxon>Thermococcaceae</taxon>
        <taxon>Pyrococcus</taxon>
    </lineage>
</organism>
<dbReference type="Proteomes" id="UP000070587">
    <property type="component" value="Chromosome"/>
</dbReference>
<dbReference type="STRING" id="1609559.TQ32_07145"/>
<dbReference type="AlphaFoldDB" id="A0A127BAQ8"/>
<dbReference type="InterPro" id="IPR013321">
    <property type="entry name" value="Arc_rbn_hlx_hlx"/>
</dbReference>
<dbReference type="Gene3D" id="1.10.1220.10">
    <property type="entry name" value="Met repressor-like"/>
    <property type="match status" value="1"/>
</dbReference>
<accession>A0A127BAQ8</accession>
<dbReference type="PATRIC" id="fig|1609559.3.peg.1501"/>
<reference evidence="1 2" key="2">
    <citation type="journal article" date="2016" name="Int. J. Syst. Evol. Microbiol.">
        <title>Pyrococcus kukulkanii sp. nov., a hyperthermophilic, piezophilic archaeon isolated from a deep-sea hydrothermal vent.</title>
        <authorList>
            <person name="Callac N."/>
            <person name="Oger P."/>
            <person name="Lesongeur F."/>
            <person name="Rattray J.E."/>
            <person name="Vannier P."/>
            <person name="Michoud G."/>
            <person name="Beauverger M."/>
            <person name="Gayet N."/>
            <person name="Rouxel O."/>
            <person name="Jebbar M."/>
            <person name="Godfroy A."/>
        </authorList>
    </citation>
    <scope>NUCLEOTIDE SEQUENCE [LARGE SCALE GENOMIC DNA]</scope>
    <source>
        <strain evidence="1 2">NCB100</strain>
    </source>
</reference>
<name>A0A127BAQ8_9EURY</name>
<evidence type="ECO:0000313" key="1">
    <source>
        <dbReference type="EMBL" id="AMM54275.1"/>
    </source>
</evidence>
<dbReference type="GO" id="GO:0006355">
    <property type="term" value="P:regulation of DNA-templated transcription"/>
    <property type="evidence" value="ECO:0007669"/>
    <property type="project" value="InterPro"/>
</dbReference>
<dbReference type="EMBL" id="CP010835">
    <property type="protein sequence ID" value="AMM54275.1"/>
    <property type="molecule type" value="Genomic_DNA"/>
</dbReference>
<reference evidence="2" key="1">
    <citation type="submission" date="2015-02" db="EMBL/GenBank/DDBJ databases">
        <title>Pyrococcus kukulkanii sp. nov., a novel hyperthermophilic archaeon isolated from a deep-sea hydrothermal vent at the Guaymas Basin.</title>
        <authorList>
            <person name="Oger P.M."/>
            <person name="Callac N."/>
            <person name="Jebbar M."/>
            <person name="Godfroy A."/>
        </authorList>
    </citation>
    <scope>NUCLEOTIDE SEQUENCE [LARGE SCALE GENOMIC DNA]</scope>
    <source>
        <strain evidence="2">NCB100</strain>
    </source>
</reference>
<sequence>MSGKVQIEVDEDLYDMLRIIALKKRLSLEETIKEALENYIELENRRIRGEVKKDSIWKMMGKGTLDQDASQDEAWGLAEWLENELE</sequence>
<evidence type="ECO:0000313" key="2">
    <source>
        <dbReference type="Proteomes" id="UP000070587"/>
    </source>
</evidence>
<gene>
    <name evidence="1" type="ORF">TQ32_07145</name>
</gene>
<protein>
    <recommendedName>
        <fullName evidence="3">Ribbon-helix-helix protein CopG domain-containing protein</fullName>
    </recommendedName>
</protein>
<proteinExistence type="predicted"/>
<dbReference type="KEGG" id="pyc:TQ32_07145"/>